<evidence type="ECO:0008006" key="4">
    <source>
        <dbReference type="Google" id="ProtNLM"/>
    </source>
</evidence>
<keyword evidence="3" id="KW-1185">Reference proteome</keyword>
<comment type="caution">
    <text evidence="2">The sequence shown here is derived from an EMBL/GenBank/DDBJ whole genome shotgun (WGS) entry which is preliminary data.</text>
</comment>
<evidence type="ECO:0000256" key="1">
    <source>
        <dbReference type="SAM" id="SignalP"/>
    </source>
</evidence>
<feature type="chain" id="PRO_5043549844" description="MULE transposase domain-containing protein" evidence="1">
    <location>
        <begin position="25"/>
        <end position="208"/>
    </location>
</feature>
<sequence length="208" mass="24479">MKKVLLGLKSFCLILHMHEYLACGKIVGDGKWQKLYYILDFAYAEHRFCVQHMIRNFQKMFRGKELKDLLWKATKASYVSAFQKVMKQIAEKSKEAYDWINKKNPQEWSRSHFSSNLECDMLLNNLSESFNAMILDAREMGIVSMLEAIRTKLMRRVHQRRDSMKNVHGTLCPKIQKQLDKAKETCFMFTLEWSGDSKFQFLGMGVNL</sequence>
<proteinExistence type="predicted"/>
<dbReference type="EMBL" id="CAMAPF010000021">
    <property type="protein sequence ID" value="CAH9071866.1"/>
    <property type="molecule type" value="Genomic_DNA"/>
</dbReference>
<dbReference type="PANTHER" id="PTHR31973:SF187">
    <property type="entry name" value="MUTATOR TRANSPOSASE MUDRA PROTEIN"/>
    <property type="match status" value="1"/>
</dbReference>
<name>A0AAV0CA93_9ASTE</name>
<keyword evidence="1" id="KW-0732">Signal</keyword>
<protein>
    <recommendedName>
        <fullName evidence="4">MULE transposase domain-containing protein</fullName>
    </recommendedName>
</protein>
<gene>
    <name evidence="2" type="ORF">CEPIT_LOCUS4106</name>
</gene>
<reference evidence="2" key="1">
    <citation type="submission" date="2022-07" db="EMBL/GenBank/DDBJ databases">
        <authorList>
            <person name="Macas J."/>
            <person name="Novak P."/>
            <person name="Neumann P."/>
        </authorList>
    </citation>
    <scope>NUCLEOTIDE SEQUENCE</scope>
</reference>
<dbReference type="Proteomes" id="UP001152523">
    <property type="component" value="Unassembled WGS sequence"/>
</dbReference>
<organism evidence="2 3">
    <name type="scientific">Cuscuta epithymum</name>
    <dbReference type="NCBI Taxonomy" id="186058"/>
    <lineage>
        <taxon>Eukaryota</taxon>
        <taxon>Viridiplantae</taxon>
        <taxon>Streptophyta</taxon>
        <taxon>Embryophyta</taxon>
        <taxon>Tracheophyta</taxon>
        <taxon>Spermatophyta</taxon>
        <taxon>Magnoliopsida</taxon>
        <taxon>eudicotyledons</taxon>
        <taxon>Gunneridae</taxon>
        <taxon>Pentapetalae</taxon>
        <taxon>asterids</taxon>
        <taxon>lamiids</taxon>
        <taxon>Solanales</taxon>
        <taxon>Convolvulaceae</taxon>
        <taxon>Cuscuteae</taxon>
        <taxon>Cuscuta</taxon>
        <taxon>Cuscuta subgen. Cuscuta</taxon>
    </lineage>
</organism>
<dbReference type="PANTHER" id="PTHR31973">
    <property type="entry name" value="POLYPROTEIN, PUTATIVE-RELATED"/>
    <property type="match status" value="1"/>
</dbReference>
<evidence type="ECO:0000313" key="3">
    <source>
        <dbReference type="Proteomes" id="UP001152523"/>
    </source>
</evidence>
<dbReference type="AlphaFoldDB" id="A0AAV0CA93"/>
<accession>A0AAV0CA93</accession>
<evidence type="ECO:0000313" key="2">
    <source>
        <dbReference type="EMBL" id="CAH9071866.1"/>
    </source>
</evidence>
<feature type="signal peptide" evidence="1">
    <location>
        <begin position="1"/>
        <end position="24"/>
    </location>
</feature>